<dbReference type="SUPFAM" id="SSF110710">
    <property type="entry name" value="TTHA0583/YokD-like"/>
    <property type="match status" value="1"/>
</dbReference>
<comment type="similarity">
    <text evidence="1">Belongs to the antibiotic N-acetyltransferase family.</text>
</comment>
<evidence type="ECO:0000313" key="2">
    <source>
        <dbReference type="EMBL" id="NBD24819.1"/>
    </source>
</evidence>
<dbReference type="Pfam" id="PF02522">
    <property type="entry name" value="Antibiotic_NAT"/>
    <property type="match status" value="1"/>
</dbReference>
<comment type="catalytic activity">
    <reaction evidence="1">
        <text>a 2-deoxystreptamine antibiotic + acetyl-CoA = an N(3)-acetyl-2-deoxystreptamine antibiotic + CoA + H(+)</text>
        <dbReference type="Rhea" id="RHEA:12665"/>
        <dbReference type="ChEBI" id="CHEBI:15378"/>
        <dbReference type="ChEBI" id="CHEBI:57287"/>
        <dbReference type="ChEBI" id="CHEBI:57288"/>
        <dbReference type="ChEBI" id="CHEBI:57921"/>
        <dbReference type="ChEBI" id="CHEBI:77452"/>
        <dbReference type="EC" id="2.3.1.81"/>
    </reaction>
</comment>
<keyword evidence="1" id="KW-0012">Acyltransferase</keyword>
<keyword evidence="3" id="KW-1185">Reference proteome</keyword>
<dbReference type="EC" id="2.3.1.-" evidence="1"/>
<organism evidence="2 3">
    <name type="scientific">Paenibacillus glycinis</name>
    <dbReference type="NCBI Taxonomy" id="2697035"/>
    <lineage>
        <taxon>Bacteria</taxon>
        <taxon>Bacillati</taxon>
        <taxon>Bacillota</taxon>
        <taxon>Bacilli</taxon>
        <taxon>Bacillales</taxon>
        <taxon>Paenibacillaceae</taxon>
        <taxon>Paenibacillus</taxon>
    </lineage>
</organism>
<dbReference type="InterPro" id="IPR003679">
    <property type="entry name" value="Amioglycoside_AcTrfase"/>
</dbReference>
<dbReference type="Proteomes" id="UP000665561">
    <property type="component" value="Unassembled WGS sequence"/>
</dbReference>
<reference evidence="2 3" key="1">
    <citation type="submission" date="2020-01" db="EMBL/GenBank/DDBJ databases">
        <title>Paenibacillus soybeanensis sp. nov. isolated from the nodules of soybean (Glycine max(L.) Merr).</title>
        <authorList>
            <person name="Wang H."/>
        </authorList>
    </citation>
    <scope>NUCLEOTIDE SEQUENCE [LARGE SCALE GENOMIC DNA]</scope>
    <source>
        <strain evidence="2 3">T1</strain>
    </source>
</reference>
<proteinExistence type="inferred from homology"/>
<dbReference type="InterPro" id="IPR028345">
    <property type="entry name" value="Antibiotic_NAT-like"/>
</dbReference>
<sequence length="63" mass="6885">MHTKESLLRDLESMRINPRGMLFVHSSYKAIGPVEGGPDAVLDALSAYMRDGLLAMLAHTSGR</sequence>
<protein>
    <recommendedName>
        <fullName evidence="1">Aminoglycoside N(3)-acetyltransferase</fullName>
        <ecNumber evidence="1">2.3.1.-</ecNumber>
    </recommendedName>
</protein>
<name>A0ABW9XQA3_9BACL</name>
<accession>A0ABW9XQA3</accession>
<dbReference type="EMBL" id="JAAAMV010000009">
    <property type="protein sequence ID" value="NBD24819.1"/>
    <property type="molecule type" value="Genomic_DNA"/>
</dbReference>
<dbReference type="RefSeq" id="WP_161743629.1">
    <property type="nucleotide sequence ID" value="NZ_JAAAMV010000009.1"/>
</dbReference>
<comment type="caution">
    <text evidence="2">The sequence shown here is derived from an EMBL/GenBank/DDBJ whole genome shotgun (WGS) entry which is preliminary data.</text>
</comment>
<keyword evidence="1" id="KW-0808">Transferase</keyword>
<keyword evidence="1" id="KW-0046">Antibiotic resistance</keyword>
<evidence type="ECO:0000256" key="1">
    <source>
        <dbReference type="RuleBase" id="RU365031"/>
    </source>
</evidence>
<gene>
    <name evidence="2" type="ORF">GT019_13120</name>
</gene>
<evidence type="ECO:0000313" key="3">
    <source>
        <dbReference type="Proteomes" id="UP000665561"/>
    </source>
</evidence>